<organism evidence="2 3">
    <name type="scientific">Gigaspora rosea</name>
    <dbReference type="NCBI Taxonomy" id="44941"/>
    <lineage>
        <taxon>Eukaryota</taxon>
        <taxon>Fungi</taxon>
        <taxon>Fungi incertae sedis</taxon>
        <taxon>Mucoromycota</taxon>
        <taxon>Glomeromycotina</taxon>
        <taxon>Glomeromycetes</taxon>
        <taxon>Diversisporales</taxon>
        <taxon>Gigasporaceae</taxon>
        <taxon>Gigaspora</taxon>
    </lineage>
</organism>
<protein>
    <submittedName>
        <fullName evidence="2">Uncharacterized protein</fullName>
    </submittedName>
</protein>
<proteinExistence type="predicted"/>
<comment type="caution">
    <text evidence="2">The sequence shown here is derived from an EMBL/GenBank/DDBJ whole genome shotgun (WGS) entry which is preliminary data.</text>
</comment>
<evidence type="ECO:0000313" key="2">
    <source>
        <dbReference type="EMBL" id="RIB22611.1"/>
    </source>
</evidence>
<sequence>MGLFTTNASFALPFCYKKLQSRIIVFLSPFFLINLRYLVIIYILFYHVSVLPW</sequence>
<gene>
    <name evidence="2" type="ORF">C2G38_2075139</name>
</gene>
<evidence type="ECO:0000313" key="3">
    <source>
        <dbReference type="Proteomes" id="UP000266673"/>
    </source>
</evidence>
<accession>A0A397VLC2</accession>
<dbReference type="EMBL" id="QKWP01000301">
    <property type="protein sequence ID" value="RIB22611.1"/>
    <property type="molecule type" value="Genomic_DNA"/>
</dbReference>
<dbReference type="Proteomes" id="UP000266673">
    <property type="component" value="Unassembled WGS sequence"/>
</dbReference>
<keyword evidence="1" id="KW-0472">Membrane</keyword>
<keyword evidence="1" id="KW-0812">Transmembrane</keyword>
<name>A0A397VLC2_9GLOM</name>
<feature type="transmembrane region" description="Helical" evidence="1">
    <location>
        <begin position="23"/>
        <end position="45"/>
    </location>
</feature>
<evidence type="ECO:0000256" key="1">
    <source>
        <dbReference type="SAM" id="Phobius"/>
    </source>
</evidence>
<reference evidence="2 3" key="1">
    <citation type="submission" date="2018-06" db="EMBL/GenBank/DDBJ databases">
        <title>Comparative genomics reveals the genomic features of Rhizophagus irregularis, R. cerebriforme, R. diaphanum and Gigaspora rosea, and their symbiotic lifestyle signature.</title>
        <authorList>
            <person name="Morin E."/>
            <person name="San Clemente H."/>
            <person name="Chen E.C.H."/>
            <person name="De La Providencia I."/>
            <person name="Hainaut M."/>
            <person name="Kuo A."/>
            <person name="Kohler A."/>
            <person name="Murat C."/>
            <person name="Tang N."/>
            <person name="Roy S."/>
            <person name="Loubradou J."/>
            <person name="Henrissat B."/>
            <person name="Grigoriev I.V."/>
            <person name="Corradi N."/>
            <person name="Roux C."/>
            <person name="Martin F.M."/>
        </authorList>
    </citation>
    <scope>NUCLEOTIDE SEQUENCE [LARGE SCALE GENOMIC DNA]</scope>
    <source>
        <strain evidence="2 3">DAOM 194757</strain>
    </source>
</reference>
<dbReference type="AlphaFoldDB" id="A0A397VLC2"/>
<keyword evidence="1" id="KW-1133">Transmembrane helix</keyword>
<keyword evidence="3" id="KW-1185">Reference proteome</keyword>